<dbReference type="Gene3D" id="3.90.79.10">
    <property type="entry name" value="Nucleoside Triphosphate Pyrophosphohydrolase"/>
    <property type="match status" value="1"/>
</dbReference>
<proteinExistence type="inferred from homology"/>
<keyword evidence="5" id="KW-1185">Reference proteome</keyword>
<gene>
    <name evidence="4" type="ORF">SAMN05421780_10476</name>
</gene>
<dbReference type="PANTHER" id="PTHR43736:SF1">
    <property type="entry name" value="DIHYDRONEOPTERIN TRIPHOSPHATE DIPHOSPHATASE"/>
    <property type="match status" value="1"/>
</dbReference>
<dbReference type="AlphaFoldDB" id="A0A1I1HS03"/>
<organism evidence="4 5">
    <name type="scientific">Flexibacter flexilis DSM 6793</name>
    <dbReference type="NCBI Taxonomy" id="927664"/>
    <lineage>
        <taxon>Bacteria</taxon>
        <taxon>Pseudomonadati</taxon>
        <taxon>Bacteroidota</taxon>
        <taxon>Cytophagia</taxon>
        <taxon>Cytophagales</taxon>
        <taxon>Flexibacteraceae</taxon>
        <taxon>Flexibacter</taxon>
    </lineage>
</organism>
<dbReference type="InterPro" id="IPR020084">
    <property type="entry name" value="NUDIX_hydrolase_CS"/>
</dbReference>
<evidence type="ECO:0000256" key="1">
    <source>
        <dbReference type="ARBA" id="ARBA00022801"/>
    </source>
</evidence>
<dbReference type="PRINTS" id="PR00502">
    <property type="entry name" value="NUDIXFAMILY"/>
</dbReference>
<name>A0A1I1HS03_9BACT</name>
<evidence type="ECO:0000313" key="5">
    <source>
        <dbReference type="Proteomes" id="UP000199514"/>
    </source>
</evidence>
<evidence type="ECO:0000313" key="4">
    <source>
        <dbReference type="EMBL" id="SFC26909.1"/>
    </source>
</evidence>
<reference evidence="4 5" key="1">
    <citation type="submission" date="2016-10" db="EMBL/GenBank/DDBJ databases">
        <authorList>
            <person name="de Groot N.N."/>
        </authorList>
    </citation>
    <scope>NUCLEOTIDE SEQUENCE [LARGE SCALE GENOMIC DNA]</scope>
    <source>
        <strain evidence="4 5">DSM 6793</strain>
    </source>
</reference>
<dbReference type="InterPro" id="IPR020476">
    <property type="entry name" value="Nudix_hydrolase"/>
</dbReference>
<dbReference type="Pfam" id="PF00293">
    <property type="entry name" value="NUDIX"/>
    <property type="match status" value="1"/>
</dbReference>
<dbReference type="CDD" id="cd18873">
    <property type="entry name" value="NUDIX_NadM_like"/>
    <property type="match status" value="1"/>
</dbReference>
<dbReference type="EMBL" id="FOLE01000004">
    <property type="protein sequence ID" value="SFC26909.1"/>
    <property type="molecule type" value="Genomic_DNA"/>
</dbReference>
<dbReference type="SUPFAM" id="SSF55811">
    <property type="entry name" value="Nudix"/>
    <property type="match status" value="1"/>
</dbReference>
<dbReference type="PROSITE" id="PS51462">
    <property type="entry name" value="NUDIX"/>
    <property type="match status" value="1"/>
</dbReference>
<dbReference type="Proteomes" id="UP000199514">
    <property type="component" value="Unassembled WGS sequence"/>
</dbReference>
<comment type="similarity">
    <text evidence="2">Belongs to the Nudix hydrolase family.</text>
</comment>
<dbReference type="InterPro" id="IPR015797">
    <property type="entry name" value="NUDIX_hydrolase-like_dom_sf"/>
</dbReference>
<dbReference type="STRING" id="927664.SAMN05421780_10476"/>
<feature type="domain" description="Nudix hydrolase" evidence="3">
    <location>
        <begin position="29"/>
        <end position="162"/>
    </location>
</feature>
<dbReference type="PROSITE" id="PS00893">
    <property type="entry name" value="NUDIX_BOX"/>
    <property type="match status" value="1"/>
</dbReference>
<evidence type="ECO:0000256" key="2">
    <source>
        <dbReference type="RuleBase" id="RU003476"/>
    </source>
</evidence>
<sequence>MSFFLYKFAFYNEVYSAELFMSYCYEYPRPMVCVDALIIRKLSENLQAEVLLIQRKKEPYKGTWACPGGFLEMEETLEEGAVRELREETGLEGIELTQFHAFGDLHRDPRGRNISIAFYGFATVQHQPQAADDAANAAWFAVNQLPILATDHDNIIEKGLKAAGIEGFYYER</sequence>
<evidence type="ECO:0000259" key="3">
    <source>
        <dbReference type="PROSITE" id="PS51462"/>
    </source>
</evidence>
<protein>
    <submittedName>
        <fullName evidence="4">8-oxo-dGTP diphosphatase</fullName>
    </submittedName>
</protein>
<dbReference type="PANTHER" id="PTHR43736">
    <property type="entry name" value="ADP-RIBOSE PYROPHOSPHATASE"/>
    <property type="match status" value="1"/>
</dbReference>
<dbReference type="InterPro" id="IPR000086">
    <property type="entry name" value="NUDIX_hydrolase_dom"/>
</dbReference>
<accession>A0A1I1HS03</accession>
<keyword evidence="1 2" id="KW-0378">Hydrolase</keyword>
<dbReference type="GO" id="GO:0016787">
    <property type="term" value="F:hydrolase activity"/>
    <property type="evidence" value="ECO:0007669"/>
    <property type="project" value="UniProtKB-KW"/>
</dbReference>